<dbReference type="OrthoDB" id="2680053at2"/>
<dbReference type="AlphaFoldDB" id="A0A0V8IYH8"/>
<evidence type="ECO:0000313" key="2">
    <source>
        <dbReference type="Proteomes" id="UP000054099"/>
    </source>
</evidence>
<protein>
    <submittedName>
        <fullName evidence="1">Uncharacterized protein</fullName>
    </submittedName>
</protein>
<sequence length="119" mass="14102">MEDIILTFIHNEQERDLRLPNHLESKKIAEALHEWLGFERGWGEEPYDLEYSFNQKNWFRLEKKKSLSEAGIWDGAFMRFCREGQSSLPKEDDFVADDDTEEDQAQVQAESGYAWKIIE</sequence>
<reference evidence="1 2" key="1">
    <citation type="journal article" date="2014" name="Antonie Van Leeuwenhoek">
        <title>Fictibacillus enclensis sp. nov., isolated from marine sediment.</title>
        <authorList>
            <person name="Dastager S.G."/>
            <person name="Mawlankar R."/>
            <person name="Srinivasan K."/>
            <person name="Tang S.K."/>
            <person name="Lee J.C."/>
            <person name="Ramana V.V."/>
            <person name="Shouche Y.S."/>
        </authorList>
    </citation>
    <scope>NUCLEOTIDE SEQUENCE [LARGE SCALE GENOMIC DNA]</scope>
    <source>
        <strain evidence="1 2">NIO-1003</strain>
    </source>
</reference>
<gene>
    <name evidence="1" type="ORF">AS030_21440</name>
</gene>
<keyword evidence="2" id="KW-1185">Reference proteome</keyword>
<proteinExistence type="predicted"/>
<evidence type="ECO:0000313" key="1">
    <source>
        <dbReference type="EMBL" id="KSU79812.1"/>
    </source>
</evidence>
<dbReference type="Proteomes" id="UP000054099">
    <property type="component" value="Unassembled WGS sequence"/>
</dbReference>
<organism evidence="1 2">
    <name type="scientific">Fictibacillus enclensis</name>
    <dbReference type="NCBI Taxonomy" id="1017270"/>
    <lineage>
        <taxon>Bacteria</taxon>
        <taxon>Bacillati</taxon>
        <taxon>Bacillota</taxon>
        <taxon>Bacilli</taxon>
        <taxon>Bacillales</taxon>
        <taxon>Fictibacillaceae</taxon>
        <taxon>Fictibacillus</taxon>
    </lineage>
</organism>
<accession>A0A0V8IYH8</accession>
<comment type="caution">
    <text evidence="1">The sequence shown here is derived from an EMBL/GenBank/DDBJ whole genome shotgun (WGS) entry which is preliminary data.</text>
</comment>
<dbReference type="RefSeq" id="WP_061975581.1">
    <property type="nucleotide sequence ID" value="NZ_FMAV01000006.1"/>
</dbReference>
<name>A0A0V8IYH8_9BACL</name>
<dbReference type="EMBL" id="LNQN01000008">
    <property type="protein sequence ID" value="KSU79812.1"/>
    <property type="molecule type" value="Genomic_DNA"/>
</dbReference>